<dbReference type="InterPro" id="IPR013128">
    <property type="entry name" value="Peptidase_C1A"/>
</dbReference>
<dbReference type="InterPro" id="IPR025660">
    <property type="entry name" value="Pept_his_AS"/>
</dbReference>
<feature type="chain" id="PRO_5035923481" evidence="14">
    <location>
        <begin position="27"/>
        <end position="468"/>
    </location>
</feature>
<dbReference type="SUPFAM" id="SSF54001">
    <property type="entry name" value="Cysteine proteinases"/>
    <property type="match status" value="1"/>
</dbReference>
<keyword evidence="7 14" id="KW-0732">Signal</keyword>
<dbReference type="GO" id="GO:0008234">
    <property type="term" value="F:cysteine-type peptidase activity"/>
    <property type="evidence" value="ECO:0007669"/>
    <property type="project" value="UniProtKB-KW"/>
</dbReference>
<dbReference type="AlphaFoldDB" id="A0A8T0G8A5"/>
<name>A0A8T0G8A5_CERPU</name>
<feature type="domain" description="Cathepsin propeptide inhibitor" evidence="17">
    <location>
        <begin position="50"/>
        <end position="106"/>
    </location>
</feature>
<evidence type="ECO:0000259" key="17">
    <source>
        <dbReference type="SMART" id="SM00848"/>
    </source>
</evidence>
<keyword evidence="8" id="KW-0378">Hydrolase</keyword>
<dbReference type="Pfam" id="PF00112">
    <property type="entry name" value="Peptidase_C1"/>
    <property type="match status" value="1"/>
</dbReference>
<feature type="region of interest" description="Disordered" evidence="13">
    <location>
        <begin position="352"/>
        <end position="372"/>
    </location>
</feature>
<dbReference type="SMART" id="SM00645">
    <property type="entry name" value="Pept_C1"/>
    <property type="match status" value="1"/>
</dbReference>
<dbReference type="Pfam" id="PF08246">
    <property type="entry name" value="Inhibitor_I29"/>
    <property type="match status" value="1"/>
</dbReference>
<evidence type="ECO:0000313" key="18">
    <source>
        <dbReference type="EMBL" id="KAG0555473.1"/>
    </source>
</evidence>
<dbReference type="PROSITE" id="PS00640">
    <property type="entry name" value="THIOL_PROTEASE_ASN"/>
    <property type="match status" value="1"/>
</dbReference>
<dbReference type="SUPFAM" id="SSF57277">
    <property type="entry name" value="Granulin repeat"/>
    <property type="match status" value="1"/>
</dbReference>
<evidence type="ECO:0000256" key="6">
    <source>
        <dbReference type="ARBA" id="ARBA00022670"/>
    </source>
</evidence>
<evidence type="ECO:0000259" key="16">
    <source>
        <dbReference type="SMART" id="SM00645"/>
    </source>
</evidence>
<evidence type="ECO:0000313" key="19">
    <source>
        <dbReference type="Proteomes" id="UP000822688"/>
    </source>
</evidence>
<gene>
    <name evidence="18" type="ORF">KC19_12G171700</name>
</gene>
<feature type="signal peptide" evidence="14">
    <location>
        <begin position="1"/>
        <end position="26"/>
    </location>
</feature>
<evidence type="ECO:0000256" key="10">
    <source>
        <dbReference type="ARBA" id="ARBA00023136"/>
    </source>
</evidence>
<dbReference type="GO" id="GO:0006508">
    <property type="term" value="P:proteolysis"/>
    <property type="evidence" value="ECO:0007669"/>
    <property type="project" value="UniProtKB-KW"/>
</dbReference>
<keyword evidence="11" id="KW-1015">Disulfide bond</keyword>
<dbReference type="SMART" id="SM00277">
    <property type="entry name" value="GRAN"/>
    <property type="match status" value="1"/>
</dbReference>
<evidence type="ECO:0000256" key="11">
    <source>
        <dbReference type="ARBA" id="ARBA00023157"/>
    </source>
</evidence>
<reference evidence="18" key="1">
    <citation type="submission" date="2020-06" db="EMBL/GenBank/DDBJ databases">
        <title>WGS assembly of Ceratodon purpureus strain R40.</title>
        <authorList>
            <person name="Carey S.B."/>
            <person name="Jenkins J."/>
            <person name="Shu S."/>
            <person name="Lovell J.T."/>
            <person name="Sreedasyam A."/>
            <person name="Maumus F."/>
            <person name="Tiley G.P."/>
            <person name="Fernandez-Pozo N."/>
            <person name="Barry K."/>
            <person name="Chen C."/>
            <person name="Wang M."/>
            <person name="Lipzen A."/>
            <person name="Daum C."/>
            <person name="Saski C.A."/>
            <person name="Payton A.C."/>
            <person name="Mcbreen J.C."/>
            <person name="Conrad R.E."/>
            <person name="Kollar L.M."/>
            <person name="Olsson S."/>
            <person name="Huttunen S."/>
            <person name="Landis J.B."/>
            <person name="Wickett N.J."/>
            <person name="Johnson M.G."/>
            <person name="Rensing S.A."/>
            <person name="Grimwood J."/>
            <person name="Schmutz J."/>
            <person name="Mcdaniel S.F."/>
        </authorList>
    </citation>
    <scope>NUCLEOTIDE SEQUENCE</scope>
    <source>
        <strain evidence="18">R40</strain>
    </source>
</reference>
<comment type="caution">
    <text evidence="18">The sequence shown here is derived from an EMBL/GenBank/DDBJ whole genome shotgun (WGS) entry which is preliminary data.</text>
</comment>
<keyword evidence="19" id="KW-1185">Reference proteome</keyword>
<comment type="subcellular location">
    <subcellularLocation>
        <location evidence="2">Cell membrane</location>
    </subcellularLocation>
    <subcellularLocation>
        <location evidence="1">Vacuole</location>
    </subcellularLocation>
</comment>
<dbReference type="Gene3D" id="3.90.70.10">
    <property type="entry name" value="Cysteine proteinases"/>
    <property type="match status" value="1"/>
</dbReference>
<dbReference type="GO" id="GO:0005773">
    <property type="term" value="C:vacuole"/>
    <property type="evidence" value="ECO:0007669"/>
    <property type="project" value="UniProtKB-SubCell"/>
</dbReference>
<dbReference type="InterPro" id="IPR037277">
    <property type="entry name" value="Granulin_sf"/>
</dbReference>
<evidence type="ECO:0000259" key="15">
    <source>
        <dbReference type="SMART" id="SM00277"/>
    </source>
</evidence>
<dbReference type="GO" id="GO:0010623">
    <property type="term" value="P:programmed cell death involved in cell development"/>
    <property type="evidence" value="ECO:0007669"/>
    <property type="project" value="UniProtKB-ARBA"/>
</dbReference>
<dbReference type="PANTHER" id="PTHR12411">
    <property type="entry name" value="CYSTEINE PROTEASE FAMILY C1-RELATED"/>
    <property type="match status" value="1"/>
</dbReference>
<organism evidence="18 19">
    <name type="scientific">Ceratodon purpureus</name>
    <name type="common">Fire moss</name>
    <name type="synonym">Dicranum purpureum</name>
    <dbReference type="NCBI Taxonomy" id="3225"/>
    <lineage>
        <taxon>Eukaryota</taxon>
        <taxon>Viridiplantae</taxon>
        <taxon>Streptophyta</taxon>
        <taxon>Embryophyta</taxon>
        <taxon>Bryophyta</taxon>
        <taxon>Bryophytina</taxon>
        <taxon>Bryopsida</taxon>
        <taxon>Dicranidae</taxon>
        <taxon>Pseudoditrichales</taxon>
        <taxon>Ditrichaceae</taxon>
        <taxon>Ceratodon</taxon>
    </lineage>
</organism>
<dbReference type="InterPro" id="IPR000118">
    <property type="entry name" value="Granulin"/>
</dbReference>
<keyword evidence="12" id="KW-0325">Glycoprotein</keyword>
<feature type="compositionally biased region" description="Pro residues" evidence="13">
    <location>
        <begin position="357"/>
        <end position="372"/>
    </location>
</feature>
<evidence type="ECO:0000256" key="5">
    <source>
        <dbReference type="ARBA" id="ARBA00022554"/>
    </source>
</evidence>
<keyword evidence="5" id="KW-0926">Vacuole</keyword>
<evidence type="ECO:0000256" key="7">
    <source>
        <dbReference type="ARBA" id="ARBA00022729"/>
    </source>
</evidence>
<evidence type="ECO:0000256" key="13">
    <source>
        <dbReference type="SAM" id="MobiDB-lite"/>
    </source>
</evidence>
<evidence type="ECO:0000256" key="3">
    <source>
        <dbReference type="ARBA" id="ARBA00008455"/>
    </source>
</evidence>
<dbReference type="PRINTS" id="PR00705">
    <property type="entry name" value="PAPAIN"/>
</dbReference>
<accession>A0A8T0G8A5</accession>
<dbReference type="PROSITE" id="PS00639">
    <property type="entry name" value="THIOL_PROTEASE_HIS"/>
    <property type="match status" value="1"/>
</dbReference>
<keyword evidence="9" id="KW-0788">Thiol protease</keyword>
<dbReference type="SMART" id="SM00848">
    <property type="entry name" value="Inhibitor_I29"/>
    <property type="match status" value="1"/>
</dbReference>
<dbReference type="Proteomes" id="UP000822688">
    <property type="component" value="Chromosome 12"/>
</dbReference>
<feature type="domain" description="Granulins" evidence="15">
    <location>
        <begin position="376"/>
        <end position="433"/>
    </location>
</feature>
<dbReference type="InterPro" id="IPR025661">
    <property type="entry name" value="Pept_asp_AS"/>
</dbReference>
<dbReference type="CDD" id="cd02248">
    <property type="entry name" value="Peptidase_C1A"/>
    <property type="match status" value="1"/>
</dbReference>
<sequence length="468" mass="51525">MGWGGRVALGLALVLVFAAVAEQAQAGRANSIVGYDAHELHSEDALLDAFHAWLERHSKVYHSLAEKQRRFQIFKDNFVYIHNHNKQQKSYWLGLNKFSDLTHEEFRSQYLGTRPAGRANRVRSEANFIYEDVVADSKVDWREKGAVSEVKDQGSCGSCWAFSAIGSVEGVNKIVTGEMISLSEQELVDCDRGQNQGCNGGLMDYAFEFIIKNGGIDTEKDYPYKGSDGRCDEGRKQNSKVVVIDDYQDVPTQSESSLLKAVTKNPVSVAIEAGGRDFQHYQGGVFTGPCGTELDHGVLAVGYGTDDDGTNYWIVKNSWGPSWGEKGFIRMERLGSKDNDGKCGINIEPSFPIKKGPNPPPGPPSPPSPIKPPSQCDNSHSCPASSTCCCAFNIGKYCLQWGCCPMESATCCEDHYHCCPSDFPVCNLRAGQCLKSKSNPFGVPMLERTPAKFNWPKFTEESEGKASY</sequence>
<evidence type="ECO:0000256" key="4">
    <source>
        <dbReference type="ARBA" id="ARBA00022475"/>
    </source>
</evidence>
<evidence type="ECO:0000256" key="2">
    <source>
        <dbReference type="ARBA" id="ARBA00004236"/>
    </source>
</evidence>
<dbReference type="Pfam" id="PF00396">
    <property type="entry name" value="Granulin"/>
    <property type="match status" value="1"/>
</dbReference>
<dbReference type="InterPro" id="IPR000169">
    <property type="entry name" value="Pept_cys_AS"/>
</dbReference>
<keyword evidence="4" id="KW-1003">Cell membrane</keyword>
<keyword evidence="10" id="KW-0472">Membrane</keyword>
<feature type="domain" description="Peptidase C1A papain C-terminal" evidence="16">
    <location>
        <begin position="135"/>
        <end position="353"/>
    </location>
</feature>
<dbReference type="InterPro" id="IPR038765">
    <property type="entry name" value="Papain-like_cys_pep_sf"/>
</dbReference>
<dbReference type="GO" id="GO:0005886">
    <property type="term" value="C:plasma membrane"/>
    <property type="evidence" value="ECO:0007669"/>
    <property type="project" value="UniProtKB-SubCell"/>
</dbReference>
<evidence type="ECO:0000256" key="8">
    <source>
        <dbReference type="ARBA" id="ARBA00022801"/>
    </source>
</evidence>
<dbReference type="EMBL" id="CM026433">
    <property type="protein sequence ID" value="KAG0555473.1"/>
    <property type="molecule type" value="Genomic_DNA"/>
</dbReference>
<comment type="similarity">
    <text evidence="3">Belongs to the peptidase C1 family.</text>
</comment>
<dbReference type="InterPro" id="IPR039417">
    <property type="entry name" value="Peptidase_C1A_papain-like"/>
</dbReference>
<dbReference type="FunFam" id="3.90.70.10:FF:000055">
    <property type="entry name" value="cysteine protease XCP2"/>
    <property type="match status" value="1"/>
</dbReference>
<dbReference type="Gene3D" id="2.10.25.160">
    <property type="entry name" value="Granulin"/>
    <property type="match status" value="1"/>
</dbReference>
<evidence type="ECO:0000256" key="14">
    <source>
        <dbReference type="SAM" id="SignalP"/>
    </source>
</evidence>
<evidence type="ECO:0000256" key="1">
    <source>
        <dbReference type="ARBA" id="ARBA00004116"/>
    </source>
</evidence>
<dbReference type="PROSITE" id="PS00139">
    <property type="entry name" value="THIOL_PROTEASE_CYS"/>
    <property type="match status" value="1"/>
</dbReference>
<keyword evidence="6" id="KW-0645">Protease</keyword>
<evidence type="ECO:0000256" key="9">
    <source>
        <dbReference type="ARBA" id="ARBA00022807"/>
    </source>
</evidence>
<dbReference type="FunFam" id="2.10.25.160:FF:000002">
    <property type="entry name" value="Cysteine protease 1"/>
    <property type="match status" value="1"/>
</dbReference>
<dbReference type="InterPro" id="IPR000668">
    <property type="entry name" value="Peptidase_C1A_C"/>
</dbReference>
<evidence type="ECO:0000256" key="12">
    <source>
        <dbReference type="ARBA" id="ARBA00023180"/>
    </source>
</evidence>
<protein>
    <submittedName>
        <fullName evidence="18">Uncharacterized protein</fullName>
    </submittedName>
</protein>
<dbReference type="InterPro" id="IPR013201">
    <property type="entry name" value="Prot_inhib_I29"/>
</dbReference>
<proteinExistence type="inferred from homology"/>